<evidence type="ECO:0000313" key="9">
    <source>
        <dbReference type="Proteomes" id="UP000183567"/>
    </source>
</evidence>
<keyword evidence="3" id="KW-0813">Transport</keyword>
<dbReference type="SUPFAM" id="SSF103473">
    <property type="entry name" value="MFS general substrate transporter"/>
    <property type="match status" value="1"/>
</dbReference>
<dbReference type="InterPro" id="IPR051788">
    <property type="entry name" value="MFS_Transporter"/>
</dbReference>
<keyword evidence="9" id="KW-1185">Reference proteome</keyword>
<comment type="similarity">
    <text evidence="2">Belongs to the major facilitator superfamily.</text>
</comment>
<dbReference type="PANTHER" id="PTHR23514:SF3">
    <property type="entry name" value="BYPASS OF STOP CODON PROTEIN 6"/>
    <property type="match status" value="1"/>
</dbReference>
<dbReference type="EMBL" id="LVVM01000230">
    <property type="protein sequence ID" value="OJA21259.1"/>
    <property type="molecule type" value="Genomic_DNA"/>
</dbReference>
<evidence type="ECO:0000256" key="4">
    <source>
        <dbReference type="ARBA" id="ARBA00022692"/>
    </source>
</evidence>
<dbReference type="GO" id="GO:0022857">
    <property type="term" value="F:transmembrane transporter activity"/>
    <property type="evidence" value="ECO:0007669"/>
    <property type="project" value="InterPro"/>
</dbReference>
<feature type="transmembrane region" description="Helical" evidence="7">
    <location>
        <begin position="293"/>
        <end position="321"/>
    </location>
</feature>
<dbReference type="Pfam" id="PF07690">
    <property type="entry name" value="MFS_1"/>
    <property type="match status" value="1"/>
</dbReference>
<feature type="transmembrane region" description="Helical" evidence="7">
    <location>
        <begin position="240"/>
        <end position="261"/>
    </location>
</feature>
<evidence type="ECO:0000256" key="5">
    <source>
        <dbReference type="ARBA" id="ARBA00022989"/>
    </source>
</evidence>
<dbReference type="PANTHER" id="PTHR23514">
    <property type="entry name" value="BYPASS OF STOP CODON PROTEIN 6"/>
    <property type="match status" value="1"/>
</dbReference>
<evidence type="ECO:0000256" key="3">
    <source>
        <dbReference type="ARBA" id="ARBA00022448"/>
    </source>
</evidence>
<evidence type="ECO:0000256" key="6">
    <source>
        <dbReference type="ARBA" id="ARBA00023136"/>
    </source>
</evidence>
<evidence type="ECO:0000256" key="2">
    <source>
        <dbReference type="ARBA" id="ARBA00008335"/>
    </source>
</evidence>
<evidence type="ECO:0000313" key="8">
    <source>
        <dbReference type="EMBL" id="OJA21259.1"/>
    </source>
</evidence>
<evidence type="ECO:0008006" key="10">
    <source>
        <dbReference type="Google" id="ProtNLM"/>
    </source>
</evidence>
<reference evidence="8 9" key="1">
    <citation type="submission" date="2016-03" db="EMBL/GenBank/DDBJ databases">
        <title>Comparative genomics of the ectomycorrhizal sister species Rhizopogon vinicolor and Rhizopogon vesiculosus (Basidiomycota: Boletales) reveals a divergence of the mating type B locus.</title>
        <authorList>
            <person name="Mujic A.B."/>
            <person name="Kuo A."/>
            <person name="Tritt A."/>
            <person name="Lipzen A."/>
            <person name="Chen C."/>
            <person name="Johnson J."/>
            <person name="Sharma A."/>
            <person name="Barry K."/>
            <person name="Grigoriev I.V."/>
            <person name="Spatafora J.W."/>
        </authorList>
    </citation>
    <scope>NUCLEOTIDE SEQUENCE [LARGE SCALE GENOMIC DNA]</scope>
    <source>
        <strain evidence="8 9">AM-OR11-056</strain>
    </source>
</reference>
<feature type="transmembrane region" description="Helical" evidence="7">
    <location>
        <begin position="151"/>
        <end position="170"/>
    </location>
</feature>
<evidence type="ECO:0000256" key="7">
    <source>
        <dbReference type="SAM" id="Phobius"/>
    </source>
</evidence>
<accession>A0A1J8QN28</accession>
<keyword evidence="5 7" id="KW-1133">Transmembrane helix</keyword>
<dbReference type="OrthoDB" id="413079at2759"/>
<dbReference type="GO" id="GO:0012505">
    <property type="term" value="C:endomembrane system"/>
    <property type="evidence" value="ECO:0007669"/>
    <property type="project" value="UniProtKB-SubCell"/>
</dbReference>
<feature type="transmembrane region" description="Helical" evidence="7">
    <location>
        <begin position="360"/>
        <end position="384"/>
    </location>
</feature>
<feature type="transmembrane region" description="Helical" evidence="7">
    <location>
        <begin position="124"/>
        <end position="145"/>
    </location>
</feature>
<feature type="transmembrane region" description="Helical" evidence="7">
    <location>
        <begin position="328"/>
        <end position="348"/>
    </location>
</feature>
<comment type="caution">
    <text evidence="8">The sequence shown here is derived from an EMBL/GenBank/DDBJ whole genome shotgun (WGS) entry which is preliminary data.</text>
</comment>
<name>A0A1J8QN28_9AGAM</name>
<proteinExistence type="inferred from homology"/>
<dbReference type="InterPro" id="IPR036259">
    <property type="entry name" value="MFS_trans_sf"/>
</dbReference>
<organism evidence="8 9">
    <name type="scientific">Rhizopogon vesiculosus</name>
    <dbReference type="NCBI Taxonomy" id="180088"/>
    <lineage>
        <taxon>Eukaryota</taxon>
        <taxon>Fungi</taxon>
        <taxon>Dikarya</taxon>
        <taxon>Basidiomycota</taxon>
        <taxon>Agaricomycotina</taxon>
        <taxon>Agaricomycetes</taxon>
        <taxon>Agaricomycetidae</taxon>
        <taxon>Boletales</taxon>
        <taxon>Suillineae</taxon>
        <taxon>Rhizopogonaceae</taxon>
        <taxon>Rhizopogon</taxon>
    </lineage>
</organism>
<protein>
    <recommendedName>
        <fullName evidence="10">Major facilitator superfamily (MFS) profile domain-containing protein</fullName>
    </recommendedName>
</protein>
<dbReference type="GO" id="GO:0016020">
    <property type="term" value="C:membrane"/>
    <property type="evidence" value="ECO:0007669"/>
    <property type="project" value="TreeGrafter"/>
</dbReference>
<keyword evidence="4 7" id="KW-0812">Transmembrane</keyword>
<dbReference type="Gene3D" id="1.20.1250.20">
    <property type="entry name" value="MFS general substrate transporter like domains"/>
    <property type="match status" value="1"/>
</dbReference>
<sequence length="422" mass="46029">MSTAGCLLGTILLERVVKFQGRFYPSLDQRTYLPAIPFFHRLFTEKVSATLPCGIGYSPSKARFSSLVFAALLHPLFFILMGTALNYPMVLMAYGIASVARTFWTGSSNFYIASTPKKPLGVSLGWWCIGSFSAPLVCQTLLAKGIPWRRFYLGSLVLSVIALILIIFNFRPTRNEFQKDRKAALDAIQFTSGTLSSGTGTMVALQSSQQEKILDVSVSRLDAPSPPNTLRRALSMPYQWAFIVFIFIYGGSETVFSGYIVDYLLSERNFNSNTVGYVSSGFWGGMGIGRILWGYYCTGTLFIHAFTRGVAFSMTMLIWFVDSTTENALSSAVIGLVYGPIFAGTLGLCNDVLPSEVHMVSMAILSAASSVGSAILPFVAGLIADEDGMRVFCYVTVSQTVAMFSLWILFPASPPVRVSGPA</sequence>
<dbReference type="Proteomes" id="UP000183567">
    <property type="component" value="Unassembled WGS sequence"/>
</dbReference>
<gene>
    <name evidence="8" type="ORF">AZE42_02532</name>
</gene>
<dbReference type="AlphaFoldDB" id="A0A1J8QN28"/>
<evidence type="ECO:0000256" key="1">
    <source>
        <dbReference type="ARBA" id="ARBA00004127"/>
    </source>
</evidence>
<keyword evidence="6 7" id="KW-0472">Membrane</keyword>
<feature type="transmembrane region" description="Helical" evidence="7">
    <location>
        <begin position="391"/>
        <end position="410"/>
    </location>
</feature>
<dbReference type="InterPro" id="IPR011701">
    <property type="entry name" value="MFS"/>
</dbReference>
<comment type="subcellular location">
    <subcellularLocation>
        <location evidence="1">Endomembrane system</location>
        <topology evidence="1">Multi-pass membrane protein</topology>
    </subcellularLocation>
</comment>